<comment type="caution">
    <text evidence="7">The sequence shown here is derived from an EMBL/GenBank/DDBJ whole genome shotgun (WGS) entry which is preliminary data.</text>
</comment>
<keyword evidence="3" id="KW-0378">Hydrolase</keyword>
<dbReference type="PANTHER" id="PTHR12606">
    <property type="entry name" value="SENTRIN/SUMO-SPECIFIC PROTEASE"/>
    <property type="match status" value="1"/>
</dbReference>
<evidence type="ECO:0000256" key="3">
    <source>
        <dbReference type="ARBA" id="ARBA00022801"/>
    </source>
</evidence>
<proteinExistence type="inferred from homology"/>
<dbReference type="GO" id="GO:0016926">
    <property type="term" value="P:protein desumoylation"/>
    <property type="evidence" value="ECO:0007669"/>
    <property type="project" value="TreeGrafter"/>
</dbReference>
<protein>
    <recommendedName>
        <fullName evidence="6">Ubiquitin-like protease family profile domain-containing protein</fullName>
    </recommendedName>
</protein>
<evidence type="ECO:0000256" key="5">
    <source>
        <dbReference type="SAM" id="MobiDB-lite"/>
    </source>
</evidence>
<sequence>MATEERNEVDHMRTCPSTLRTIEEQSKNNKPHTIYRKLIVEPCQNTQIPVTHPRNTEQCRNTVKNFKAKNKIHNDELYAVYEITSALESFYLGFFASPQGCIVFGLKLLGDELCGVIEEVKDGSLYLSYDTTFNIGDFYMSVLLFKHTAFKDPCPIIPLGFLVHQTKTESEHEEFFRLFCHQYPSLAAKCLPIVTDREKAIEKAIHTQLPKWTHLHCWNHILSDVKFWVAKHQGTQDDRRVYINNILHILDSTSQHEALRRLRKFELKWSEPFMHYFYDNLNDSVFHKAGRWILESHGVYCSTSGMTTNTSESFNAVLKRLLSHGEVRLDEIIIASYFLQNFYYREVLRGRCLLGNYNLIEDIKPLDIDDVNFPSDVIEPDQLVKVIKDGIYSQASTQKHDDCDARHSRSQEGIARWLIAEDRVSLNTSMKCFSVKGLNGHLQAVQLFPHEECSCPARRTCIHISACKLAIGSLTKRKRKLNLIELKRNKRGRTRAGRKKPRTRDDLDVEPAPDSILTKSFSAQDQLHHESVTLMTDDVGVSFDGFQPLLTSTSTKKKPLPSPPEKVVDTPSCQESPSAYTTISEKNTSEVIPQAEAKGCPLWRGQLFPILPKTPKNKKQRAIVSLKGRQWLDDFAIDEFLTICSYHPHIVRNWATVAAFPVHFAEWLRNGMKTDSFLRWAEQHNAMTSDIWLIPTNVNSSHWVLIIVVHRTKLLLYLDSLHGYDEAIISLVFKFLSSRSMMAFKRPVMISEWTIRAPTDIPRQPNGWDCGVHVLLWSYIVCSGQPLPYSKELNMTEIRNWMANLILKEQHFEQDNEHLGSTVIQRLKEVKRHAQALRVKRITISRDVPVNFASTLEFLTNITRSLFNTNFSVCHLGKQCTHPQRNRKMAFCEGDCQDWFHVACVNEGGKLPKRFLCERCRSK</sequence>
<feature type="domain" description="Ubiquitin-like protease family profile" evidence="6">
    <location>
        <begin position="581"/>
        <end position="781"/>
    </location>
</feature>
<dbReference type="GO" id="GO:0016929">
    <property type="term" value="F:deSUMOylase activity"/>
    <property type="evidence" value="ECO:0007669"/>
    <property type="project" value="TreeGrafter"/>
</dbReference>
<keyword evidence="8" id="KW-1185">Reference proteome</keyword>
<dbReference type="InterPro" id="IPR011011">
    <property type="entry name" value="Znf_FYVE_PHD"/>
</dbReference>
<name>A0A2G8K3J3_STIJA</name>
<evidence type="ECO:0000256" key="4">
    <source>
        <dbReference type="ARBA" id="ARBA00022807"/>
    </source>
</evidence>
<feature type="region of interest" description="Disordered" evidence="5">
    <location>
        <begin position="488"/>
        <end position="512"/>
    </location>
</feature>
<feature type="region of interest" description="Disordered" evidence="5">
    <location>
        <begin position="552"/>
        <end position="578"/>
    </location>
</feature>
<dbReference type="InterPro" id="IPR003653">
    <property type="entry name" value="Peptidase_C48_C"/>
</dbReference>
<dbReference type="PROSITE" id="PS50600">
    <property type="entry name" value="ULP_PROTEASE"/>
    <property type="match status" value="1"/>
</dbReference>
<keyword evidence="2" id="KW-0645">Protease</keyword>
<organism evidence="7 8">
    <name type="scientific">Stichopus japonicus</name>
    <name type="common">Sea cucumber</name>
    <dbReference type="NCBI Taxonomy" id="307972"/>
    <lineage>
        <taxon>Eukaryota</taxon>
        <taxon>Metazoa</taxon>
        <taxon>Echinodermata</taxon>
        <taxon>Eleutherozoa</taxon>
        <taxon>Echinozoa</taxon>
        <taxon>Holothuroidea</taxon>
        <taxon>Aspidochirotacea</taxon>
        <taxon>Aspidochirotida</taxon>
        <taxon>Stichopodidae</taxon>
        <taxon>Apostichopus</taxon>
    </lineage>
</organism>
<dbReference type="InterPro" id="IPR013083">
    <property type="entry name" value="Znf_RING/FYVE/PHD"/>
</dbReference>
<dbReference type="Pfam" id="PF02902">
    <property type="entry name" value="Peptidase_C48"/>
    <property type="match status" value="1"/>
</dbReference>
<dbReference type="Gene3D" id="3.30.40.10">
    <property type="entry name" value="Zinc/RING finger domain, C3HC4 (zinc finger)"/>
    <property type="match status" value="1"/>
</dbReference>
<dbReference type="AlphaFoldDB" id="A0A2G8K3J3"/>
<dbReference type="InterPro" id="IPR018289">
    <property type="entry name" value="MULE_transposase_dom"/>
</dbReference>
<dbReference type="Pfam" id="PF10551">
    <property type="entry name" value="MULE"/>
    <property type="match status" value="1"/>
</dbReference>
<dbReference type="STRING" id="307972.A0A2G8K3J3"/>
<dbReference type="GO" id="GO:0006508">
    <property type="term" value="P:proteolysis"/>
    <property type="evidence" value="ECO:0007669"/>
    <property type="project" value="UniProtKB-KW"/>
</dbReference>
<dbReference type="PANTHER" id="PTHR12606:SF141">
    <property type="entry name" value="GH15225P-RELATED"/>
    <property type="match status" value="1"/>
</dbReference>
<dbReference type="EMBL" id="MRZV01000923">
    <property type="protein sequence ID" value="PIK42586.1"/>
    <property type="molecule type" value="Genomic_DNA"/>
</dbReference>
<dbReference type="Proteomes" id="UP000230750">
    <property type="component" value="Unassembled WGS sequence"/>
</dbReference>
<evidence type="ECO:0000256" key="2">
    <source>
        <dbReference type="ARBA" id="ARBA00022670"/>
    </source>
</evidence>
<comment type="similarity">
    <text evidence="1">Belongs to the peptidase C48 family.</text>
</comment>
<dbReference type="Gene3D" id="3.40.395.10">
    <property type="entry name" value="Adenoviral Proteinase, Chain A"/>
    <property type="match status" value="1"/>
</dbReference>
<keyword evidence="4" id="KW-0788">Thiol protease</keyword>
<reference evidence="7 8" key="1">
    <citation type="journal article" date="2017" name="PLoS Biol.">
        <title>The sea cucumber genome provides insights into morphological evolution and visceral regeneration.</title>
        <authorList>
            <person name="Zhang X."/>
            <person name="Sun L."/>
            <person name="Yuan J."/>
            <person name="Sun Y."/>
            <person name="Gao Y."/>
            <person name="Zhang L."/>
            <person name="Li S."/>
            <person name="Dai H."/>
            <person name="Hamel J.F."/>
            <person name="Liu C."/>
            <person name="Yu Y."/>
            <person name="Liu S."/>
            <person name="Lin W."/>
            <person name="Guo K."/>
            <person name="Jin S."/>
            <person name="Xu P."/>
            <person name="Storey K.B."/>
            <person name="Huan P."/>
            <person name="Zhang T."/>
            <person name="Zhou Y."/>
            <person name="Zhang J."/>
            <person name="Lin C."/>
            <person name="Li X."/>
            <person name="Xing L."/>
            <person name="Huo D."/>
            <person name="Sun M."/>
            <person name="Wang L."/>
            <person name="Mercier A."/>
            <person name="Li F."/>
            <person name="Yang H."/>
            <person name="Xiang J."/>
        </authorList>
    </citation>
    <scope>NUCLEOTIDE SEQUENCE [LARGE SCALE GENOMIC DNA]</scope>
    <source>
        <strain evidence="7">Shaxun</strain>
        <tissue evidence="7">Muscle</tissue>
    </source>
</reference>
<evidence type="ECO:0000256" key="1">
    <source>
        <dbReference type="ARBA" id="ARBA00005234"/>
    </source>
</evidence>
<dbReference type="SUPFAM" id="SSF57903">
    <property type="entry name" value="FYVE/PHD zinc finger"/>
    <property type="match status" value="1"/>
</dbReference>
<dbReference type="SUPFAM" id="SSF54001">
    <property type="entry name" value="Cysteine proteinases"/>
    <property type="match status" value="1"/>
</dbReference>
<accession>A0A2G8K3J3</accession>
<dbReference type="InterPro" id="IPR038765">
    <property type="entry name" value="Papain-like_cys_pep_sf"/>
</dbReference>
<evidence type="ECO:0000259" key="6">
    <source>
        <dbReference type="PROSITE" id="PS50600"/>
    </source>
</evidence>
<gene>
    <name evidence="7" type="ORF">BSL78_20574</name>
</gene>
<feature type="compositionally biased region" description="Basic residues" evidence="5">
    <location>
        <begin position="488"/>
        <end position="502"/>
    </location>
</feature>
<evidence type="ECO:0000313" key="7">
    <source>
        <dbReference type="EMBL" id="PIK42586.1"/>
    </source>
</evidence>
<evidence type="ECO:0000313" key="8">
    <source>
        <dbReference type="Proteomes" id="UP000230750"/>
    </source>
</evidence>
<dbReference type="OrthoDB" id="5791190at2759"/>
<dbReference type="GO" id="GO:0005634">
    <property type="term" value="C:nucleus"/>
    <property type="evidence" value="ECO:0007669"/>
    <property type="project" value="TreeGrafter"/>
</dbReference>